<reference evidence="1 2" key="1">
    <citation type="journal article" date="2014" name="Genome Announc.">
        <title>Draft genome sequences of the altered schaedler flora, a defined bacterial community from gnotobiotic mice.</title>
        <authorList>
            <person name="Wannemuehler M.J."/>
            <person name="Overstreet A.M."/>
            <person name="Ward D.V."/>
            <person name="Phillips G.J."/>
        </authorList>
    </citation>
    <scope>NUCLEOTIDE SEQUENCE [LARGE SCALE GENOMIC DNA]</scope>
    <source>
        <strain evidence="1 2">ASF492</strain>
    </source>
</reference>
<dbReference type="Proteomes" id="UP000012589">
    <property type="component" value="Unassembled WGS sequence"/>
</dbReference>
<organism evidence="1 2">
    <name type="scientific">Eubacterium plexicaudatum ASF492</name>
    <dbReference type="NCBI Taxonomy" id="1235802"/>
    <lineage>
        <taxon>Bacteria</taxon>
        <taxon>Bacillati</taxon>
        <taxon>Bacillota</taxon>
        <taxon>Clostridia</taxon>
        <taxon>Eubacteriales</taxon>
        <taxon>Eubacteriaceae</taxon>
        <taxon>Eubacterium</taxon>
    </lineage>
</organism>
<dbReference type="EMBL" id="AQFT01000002">
    <property type="protein sequence ID" value="EMZ39562.1"/>
    <property type="molecule type" value="Genomic_DNA"/>
</dbReference>
<comment type="caution">
    <text evidence="1">The sequence shown here is derived from an EMBL/GenBank/DDBJ whole genome shotgun (WGS) entry which is preliminary data.</text>
</comment>
<dbReference type="eggNOG" id="ENOG502ZQ6B">
    <property type="taxonomic scope" value="Bacteria"/>
</dbReference>
<protein>
    <submittedName>
        <fullName evidence="1">Uncharacterized protein</fullName>
    </submittedName>
</protein>
<sequence length="82" mass="9732">MKCREFIYVGEPVPKITKQEYTAFYLHLQKSILASLEKRELLTHLQYSRCIEEMEKQYDRKNCSQAIGGKGEQLCQHYDMNV</sequence>
<evidence type="ECO:0000313" key="1">
    <source>
        <dbReference type="EMBL" id="EMZ39562.1"/>
    </source>
</evidence>
<accession>N2BCX7</accession>
<dbReference type="PATRIC" id="fig|1235802.3.peg.79"/>
<gene>
    <name evidence="1" type="ORF">C823_00074</name>
</gene>
<proteinExistence type="predicted"/>
<dbReference type="STRING" id="1235802.C823_00074"/>
<dbReference type="HOGENOM" id="CLU_2752624_0_0_9"/>
<dbReference type="AlphaFoldDB" id="N2BCX7"/>
<keyword evidence="2" id="KW-1185">Reference proteome</keyword>
<evidence type="ECO:0000313" key="2">
    <source>
        <dbReference type="Proteomes" id="UP000012589"/>
    </source>
</evidence>
<name>N2BCX7_9FIRM</name>